<feature type="domain" description="PPE" evidence="3">
    <location>
        <begin position="6"/>
        <end position="168"/>
    </location>
</feature>
<dbReference type="PANTHER" id="PTHR46766">
    <property type="entry name" value="GLUTAMINE-RICH PROTEIN 2"/>
    <property type="match status" value="1"/>
</dbReference>
<accession>A0ABU5Z0V4</accession>
<evidence type="ECO:0000259" key="4">
    <source>
        <dbReference type="Pfam" id="PF18878"/>
    </source>
</evidence>
<evidence type="ECO:0000259" key="3">
    <source>
        <dbReference type="Pfam" id="PF00823"/>
    </source>
</evidence>
<dbReference type="InterPro" id="IPR043641">
    <property type="entry name" value="PPE-PPW_C"/>
</dbReference>
<evidence type="ECO:0000313" key="6">
    <source>
        <dbReference type="Proteomes" id="UP001299283"/>
    </source>
</evidence>
<keyword evidence="6" id="KW-1185">Reference proteome</keyword>
<dbReference type="Proteomes" id="UP001299283">
    <property type="component" value="Unassembled WGS sequence"/>
</dbReference>
<dbReference type="EMBL" id="JAYJJQ010000009">
    <property type="protein sequence ID" value="MEB3069829.1"/>
    <property type="molecule type" value="Genomic_DNA"/>
</dbReference>
<evidence type="ECO:0000313" key="5">
    <source>
        <dbReference type="EMBL" id="MEB3069829.1"/>
    </source>
</evidence>
<dbReference type="Pfam" id="PF18878">
    <property type="entry name" value="PPE-PPW"/>
    <property type="match status" value="1"/>
</dbReference>
<organism evidence="5 6">
    <name type="scientific">[Mycobacterium] vasticus</name>
    <dbReference type="NCBI Taxonomy" id="2875777"/>
    <lineage>
        <taxon>Bacteria</taxon>
        <taxon>Bacillati</taxon>
        <taxon>Actinomycetota</taxon>
        <taxon>Actinomycetes</taxon>
        <taxon>Mycobacteriales</taxon>
        <taxon>Mycobacteriaceae</taxon>
        <taxon>Mycolicibacter</taxon>
    </lineage>
</organism>
<evidence type="ECO:0000256" key="1">
    <source>
        <dbReference type="ARBA" id="ARBA00010652"/>
    </source>
</evidence>
<protein>
    <submittedName>
        <fullName evidence="5">PPE domain-containing protein</fullName>
    </submittedName>
</protein>
<feature type="region of interest" description="Disordered" evidence="2">
    <location>
        <begin position="171"/>
        <end position="197"/>
    </location>
</feature>
<dbReference type="InterPro" id="IPR000030">
    <property type="entry name" value="PPE_dom"/>
</dbReference>
<sequence>MTEPIWMASPPEVHSTLLSAGPGVGPLLAAAGMWAALSTEYATIAQELSSLLSTVQAGAWQGPSAESYVAANVPYLTWLSQASADSTTLATQHQTAAAAYTAALAAMPTLGELAANHTIHGILEATNFFGVNAIPIAVNEADYTRMWVQAATTMSTYQAVAGAAVASSPAASTAPTVLNPDSPTHRDHQHRTGQAPTQDFGNIYQESWWTTRLAEINDAIQADLSGNNPIASIISDPVLMTIAPHYAGEIVLGIAPAVTSLTESMLGLIAPVTPLAGFAGAAGLAGLAAIDVPAAPVLPAPAAPAPAAAAASVPAAAPPAPAAAAPPAMAPPALAPTATVAGVSVMPPPITGMEAAAAFPYLIGGGPTAGMRTKVSASAPSEARRASAPAAAAAVGTATKQARRRRHHDRLVDPGYRYEYLDSPTKASASGAGPVGFPGTGTNETRSAVTGLTNLSDDTAVPMLPHTWESPEGSG</sequence>
<comment type="similarity">
    <text evidence="1">Belongs to the mycobacterial PPE family.</text>
</comment>
<dbReference type="SUPFAM" id="SSF140459">
    <property type="entry name" value="PE/PPE dimer-like"/>
    <property type="match status" value="1"/>
</dbReference>
<proteinExistence type="inferred from homology"/>
<evidence type="ECO:0000256" key="2">
    <source>
        <dbReference type="SAM" id="MobiDB-lite"/>
    </source>
</evidence>
<feature type="compositionally biased region" description="Polar residues" evidence="2">
    <location>
        <begin position="440"/>
        <end position="457"/>
    </location>
</feature>
<feature type="region of interest" description="Disordered" evidence="2">
    <location>
        <begin position="383"/>
        <end position="407"/>
    </location>
</feature>
<dbReference type="RefSeq" id="WP_225398359.1">
    <property type="nucleotide sequence ID" value="NZ_JAYJJQ010000009.1"/>
</dbReference>
<dbReference type="PANTHER" id="PTHR46766:SF1">
    <property type="entry name" value="GLUTAMINE-RICH PROTEIN 2"/>
    <property type="match status" value="1"/>
</dbReference>
<name>A0ABU5Z0V4_9MYCO</name>
<feature type="domain" description="PPE-PPW subfamily C-terminal" evidence="4">
    <location>
        <begin position="427"/>
        <end position="468"/>
    </location>
</feature>
<dbReference type="Gene3D" id="1.20.1260.20">
    <property type="entry name" value="PPE superfamily"/>
    <property type="match status" value="1"/>
</dbReference>
<dbReference type="InterPro" id="IPR038332">
    <property type="entry name" value="PPE_sf"/>
</dbReference>
<reference evidence="5 6" key="1">
    <citation type="submission" date="2023-12" db="EMBL/GenBank/DDBJ databases">
        <title>Description of new species of Mycobacterium terrae complex isolated from sewage at the Sao Paulo Zoological Park Foundation in Brazil.</title>
        <authorList>
            <person name="Romagnoli C.L."/>
            <person name="Conceicao E.C."/>
            <person name="Machado E."/>
            <person name="Barreto L.B.P.F."/>
            <person name="Sharma A."/>
            <person name="Silva N.M."/>
            <person name="Marques L.E."/>
            <person name="Juliana M.A."/>
            <person name="Lourenco M.C.S."/>
            <person name="Digiampietri L.A."/>
            <person name="Suffys P.N."/>
            <person name="Viana-Niero C."/>
        </authorList>
    </citation>
    <scope>NUCLEOTIDE SEQUENCE [LARGE SCALE GENOMIC DNA]</scope>
    <source>
        <strain evidence="5 6">MYC017</strain>
    </source>
</reference>
<gene>
    <name evidence="5" type="ORF">K5L39_11595</name>
</gene>
<dbReference type="Pfam" id="PF00823">
    <property type="entry name" value="PPE"/>
    <property type="match status" value="1"/>
</dbReference>
<feature type="region of interest" description="Disordered" evidence="2">
    <location>
        <begin position="424"/>
        <end position="475"/>
    </location>
</feature>
<feature type="compositionally biased region" description="Low complexity" evidence="2">
    <location>
        <begin position="383"/>
        <end position="394"/>
    </location>
</feature>
<comment type="caution">
    <text evidence="5">The sequence shown here is derived from an EMBL/GenBank/DDBJ whole genome shotgun (WGS) entry which is preliminary data.</text>
</comment>